<comment type="caution">
    <text evidence="5">The sequence shown here is derived from an EMBL/GenBank/DDBJ whole genome shotgun (WGS) entry which is preliminary data.</text>
</comment>
<dbReference type="SUPFAM" id="SSF56529">
    <property type="entry name" value="FAH"/>
    <property type="match status" value="1"/>
</dbReference>
<keyword evidence="5" id="KW-0413">Isomerase</keyword>
<evidence type="ECO:0000259" key="4">
    <source>
        <dbReference type="Pfam" id="PF01557"/>
    </source>
</evidence>
<comment type="similarity">
    <text evidence="2">Belongs to the FAH family.</text>
</comment>
<keyword evidence="3" id="KW-0479">Metal-binding</keyword>
<evidence type="ECO:0000256" key="3">
    <source>
        <dbReference type="ARBA" id="ARBA00022723"/>
    </source>
</evidence>
<proteinExistence type="inferred from homology"/>
<evidence type="ECO:0000313" key="5">
    <source>
        <dbReference type="EMBL" id="VVE10861.1"/>
    </source>
</evidence>
<dbReference type="InterPro" id="IPR036663">
    <property type="entry name" value="Fumarylacetoacetase_C_sf"/>
</dbReference>
<comment type="cofactor">
    <cofactor evidence="1">
        <name>Mg(2+)</name>
        <dbReference type="ChEBI" id="CHEBI:18420"/>
    </cofactor>
</comment>
<keyword evidence="6" id="KW-1185">Reference proteome</keyword>
<evidence type="ECO:0000256" key="1">
    <source>
        <dbReference type="ARBA" id="ARBA00001946"/>
    </source>
</evidence>
<dbReference type="InterPro" id="IPR051121">
    <property type="entry name" value="FAH"/>
</dbReference>
<dbReference type="Pfam" id="PF01557">
    <property type="entry name" value="FAA_hydrolase"/>
    <property type="match status" value="1"/>
</dbReference>
<name>A0ABY6W0H8_9BURK</name>
<protein>
    <submittedName>
        <fullName evidence="5">2-hydroxyhepta-2,4-diene-1,7-dioate isomerase</fullName>
    </submittedName>
</protein>
<dbReference type="InterPro" id="IPR011234">
    <property type="entry name" value="Fumarylacetoacetase-like_C"/>
</dbReference>
<dbReference type="EMBL" id="CABPSG010000006">
    <property type="protein sequence ID" value="VVE10861.1"/>
    <property type="molecule type" value="Genomic_DNA"/>
</dbReference>
<feature type="domain" description="Fumarylacetoacetase-like C-terminal" evidence="4">
    <location>
        <begin position="2"/>
        <end position="55"/>
    </location>
</feature>
<sequence length="59" mass="6287">MAYLSEFMTLVPGDLILTGTLAGVAFNKATPDYLTPGDIVECGIDGLGVQRCRVQRIAD</sequence>
<reference evidence="5 6" key="1">
    <citation type="submission" date="2019-08" db="EMBL/GenBank/DDBJ databases">
        <authorList>
            <person name="Peeters C."/>
        </authorList>
    </citation>
    <scope>NUCLEOTIDE SEQUENCE [LARGE SCALE GENOMIC DNA]</scope>
    <source>
        <strain evidence="5 6">LMG 31014</strain>
    </source>
</reference>
<dbReference type="PANTHER" id="PTHR42796">
    <property type="entry name" value="FUMARYLACETOACETATE HYDROLASE DOMAIN-CONTAINING PROTEIN 2A-RELATED"/>
    <property type="match status" value="1"/>
</dbReference>
<dbReference type="Proteomes" id="UP000405357">
    <property type="component" value="Unassembled WGS sequence"/>
</dbReference>
<accession>A0ABY6W0H8</accession>
<evidence type="ECO:0000313" key="6">
    <source>
        <dbReference type="Proteomes" id="UP000405357"/>
    </source>
</evidence>
<gene>
    <name evidence="5" type="ORF">PSO31014_02606</name>
</gene>
<dbReference type="Gene3D" id="3.90.850.10">
    <property type="entry name" value="Fumarylacetoacetase-like, C-terminal domain"/>
    <property type="match status" value="1"/>
</dbReference>
<dbReference type="PANTHER" id="PTHR42796:SF4">
    <property type="entry name" value="FUMARYLACETOACETATE HYDROLASE DOMAIN-CONTAINING PROTEIN 2A"/>
    <property type="match status" value="1"/>
</dbReference>
<dbReference type="GO" id="GO:0016853">
    <property type="term" value="F:isomerase activity"/>
    <property type="evidence" value="ECO:0007669"/>
    <property type="project" value="UniProtKB-KW"/>
</dbReference>
<organism evidence="5 6">
    <name type="scientific">Pandoraea soli</name>
    <dbReference type="NCBI Taxonomy" id="2508293"/>
    <lineage>
        <taxon>Bacteria</taxon>
        <taxon>Pseudomonadati</taxon>
        <taxon>Pseudomonadota</taxon>
        <taxon>Betaproteobacteria</taxon>
        <taxon>Burkholderiales</taxon>
        <taxon>Burkholderiaceae</taxon>
        <taxon>Pandoraea</taxon>
    </lineage>
</organism>
<evidence type="ECO:0000256" key="2">
    <source>
        <dbReference type="ARBA" id="ARBA00010211"/>
    </source>
</evidence>